<sequence length="75" mass="8867">MEVKAGCYYRREDGPIVKVLHGNVTPFCGHKNHRSVVYRYREGEWPTPSEYMSYDLFVEMHEGPLGWDEALKEFK</sequence>
<name>A0A0F9UB71_9ZZZZ</name>
<organism evidence="1">
    <name type="scientific">marine sediment metagenome</name>
    <dbReference type="NCBI Taxonomy" id="412755"/>
    <lineage>
        <taxon>unclassified sequences</taxon>
        <taxon>metagenomes</taxon>
        <taxon>ecological metagenomes</taxon>
    </lineage>
</organism>
<proteinExistence type="predicted"/>
<evidence type="ECO:0000313" key="1">
    <source>
        <dbReference type="EMBL" id="KKN88874.1"/>
    </source>
</evidence>
<reference evidence="1" key="1">
    <citation type="journal article" date="2015" name="Nature">
        <title>Complex archaea that bridge the gap between prokaryotes and eukaryotes.</title>
        <authorList>
            <person name="Spang A."/>
            <person name="Saw J.H."/>
            <person name="Jorgensen S.L."/>
            <person name="Zaremba-Niedzwiedzka K."/>
            <person name="Martijn J."/>
            <person name="Lind A.E."/>
            <person name="van Eijk R."/>
            <person name="Schleper C."/>
            <person name="Guy L."/>
            <person name="Ettema T.J."/>
        </authorList>
    </citation>
    <scope>NUCLEOTIDE SEQUENCE</scope>
</reference>
<gene>
    <name evidence="1" type="ORF">LCGC14_0244810</name>
</gene>
<accession>A0A0F9UB71</accession>
<comment type="caution">
    <text evidence="1">The sequence shown here is derived from an EMBL/GenBank/DDBJ whole genome shotgun (WGS) entry which is preliminary data.</text>
</comment>
<dbReference type="EMBL" id="LAZR01000125">
    <property type="protein sequence ID" value="KKN88874.1"/>
    <property type="molecule type" value="Genomic_DNA"/>
</dbReference>
<protein>
    <submittedName>
        <fullName evidence="1">Uncharacterized protein</fullName>
    </submittedName>
</protein>
<dbReference type="AlphaFoldDB" id="A0A0F9UB71"/>